<keyword evidence="4 6" id="KW-1133">Transmembrane helix</keyword>
<name>A0A1T1H7Z7_OCELI</name>
<evidence type="ECO:0000313" key="7">
    <source>
        <dbReference type="EMBL" id="OOV85962.1"/>
    </source>
</evidence>
<dbReference type="PANTHER" id="PTHR30086:SF16">
    <property type="entry name" value="AMINO ACID EFFLUX PERMEASE RHTB FAMILY"/>
    <property type="match status" value="1"/>
</dbReference>
<dbReference type="InterPro" id="IPR001123">
    <property type="entry name" value="LeuE-type"/>
</dbReference>
<accession>A0A1T1H7Z7</accession>
<evidence type="ECO:0000256" key="4">
    <source>
        <dbReference type="ARBA" id="ARBA00022989"/>
    </source>
</evidence>
<organism evidence="7 8">
    <name type="scientific">Oceanospirillum linum</name>
    <dbReference type="NCBI Taxonomy" id="966"/>
    <lineage>
        <taxon>Bacteria</taxon>
        <taxon>Pseudomonadati</taxon>
        <taxon>Pseudomonadota</taxon>
        <taxon>Gammaproteobacteria</taxon>
        <taxon>Oceanospirillales</taxon>
        <taxon>Oceanospirillaceae</taxon>
        <taxon>Oceanospirillum</taxon>
    </lineage>
</organism>
<dbReference type="Pfam" id="PF01810">
    <property type="entry name" value="LysE"/>
    <property type="match status" value="1"/>
</dbReference>
<dbReference type="STRING" id="966.BTA35_0215750"/>
<dbReference type="PANTHER" id="PTHR30086">
    <property type="entry name" value="ARGININE EXPORTER PROTEIN ARGO"/>
    <property type="match status" value="1"/>
</dbReference>
<comment type="subcellular location">
    <subcellularLocation>
        <location evidence="1">Cell membrane</location>
        <topology evidence="1">Multi-pass membrane protein</topology>
    </subcellularLocation>
</comment>
<evidence type="ECO:0000256" key="3">
    <source>
        <dbReference type="ARBA" id="ARBA00022692"/>
    </source>
</evidence>
<protein>
    <submittedName>
        <fullName evidence="7">Lysine transporter LysE</fullName>
    </submittedName>
</protein>
<dbReference type="PIRSF" id="PIRSF006324">
    <property type="entry name" value="LeuE"/>
    <property type="match status" value="1"/>
</dbReference>
<sequence>MSLVLWLSLLLICVLGAMSPGPSLAVVLRQTVSNGRGHGIAAGCAHALGVAAWAAATVWGLGILVNRYETVYLALTWAGAAYLVWLGFNALRYASTPELQAENGTRETYWQAARSGLFISLLNPKLAVFFTALFSQFVTADQGLEAQLIMVLTASIVDGLWYTLVALLFSQAHLLAWLRRHVKRIEQMTGVVLIGLAVRVVIP</sequence>
<evidence type="ECO:0000313" key="8">
    <source>
        <dbReference type="Proteomes" id="UP000190064"/>
    </source>
</evidence>
<feature type="transmembrane region" description="Helical" evidence="6">
    <location>
        <begin position="159"/>
        <end position="178"/>
    </location>
</feature>
<dbReference type="GO" id="GO:0005886">
    <property type="term" value="C:plasma membrane"/>
    <property type="evidence" value="ECO:0007669"/>
    <property type="project" value="UniProtKB-SubCell"/>
</dbReference>
<dbReference type="Proteomes" id="UP000190064">
    <property type="component" value="Unassembled WGS sequence"/>
</dbReference>
<dbReference type="RefSeq" id="WP_078320768.1">
    <property type="nucleotide sequence ID" value="NZ_FXTS01000011.1"/>
</dbReference>
<reference evidence="7" key="1">
    <citation type="submission" date="2017-02" db="EMBL/GenBank/DDBJ databases">
        <title>Draft Genome Sequence of the Salt Water Bacterium Oceanospirillum linum ATCC 11336.</title>
        <authorList>
            <person name="Trachtenberg A.M."/>
            <person name="Carney J.G."/>
            <person name="Linnane J.D."/>
            <person name="Rheaume B.A."/>
            <person name="Pitts N.L."/>
            <person name="Mykles D.L."/>
            <person name="Maclea K.S."/>
        </authorList>
    </citation>
    <scope>NUCLEOTIDE SEQUENCE [LARGE SCALE GENOMIC DNA]</scope>
    <source>
        <strain evidence="7">ATCC 11336</strain>
    </source>
</reference>
<keyword evidence="5 6" id="KW-0472">Membrane</keyword>
<dbReference type="GO" id="GO:0015171">
    <property type="term" value="F:amino acid transmembrane transporter activity"/>
    <property type="evidence" value="ECO:0007669"/>
    <property type="project" value="TreeGrafter"/>
</dbReference>
<evidence type="ECO:0000256" key="6">
    <source>
        <dbReference type="SAM" id="Phobius"/>
    </source>
</evidence>
<gene>
    <name evidence="7" type="ORF">BTA35_0215750</name>
</gene>
<dbReference type="EMBL" id="MTSD02000010">
    <property type="protein sequence ID" value="OOV85962.1"/>
    <property type="molecule type" value="Genomic_DNA"/>
</dbReference>
<evidence type="ECO:0000256" key="2">
    <source>
        <dbReference type="ARBA" id="ARBA00022475"/>
    </source>
</evidence>
<keyword evidence="3 6" id="KW-0812">Transmembrane</keyword>
<evidence type="ECO:0000256" key="5">
    <source>
        <dbReference type="ARBA" id="ARBA00023136"/>
    </source>
</evidence>
<proteinExistence type="predicted"/>
<keyword evidence="2" id="KW-1003">Cell membrane</keyword>
<evidence type="ECO:0000256" key="1">
    <source>
        <dbReference type="ARBA" id="ARBA00004651"/>
    </source>
</evidence>
<dbReference type="AlphaFoldDB" id="A0A1T1H7Z7"/>
<feature type="transmembrane region" description="Helical" evidence="6">
    <location>
        <begin position="115"/>
        <end position="139"/>
    </location>
</feature>
<comment type="caution">
    <text evidence="7">The sequence shown here is derived from an EMBL/GenBank/DDBJ whole genome shotgun (WGS) entry which is preliminary data.</text>
</comment>
<feature type="transmembrane region" description="Helical" evidence="6">
    <location>
        <begin position="71"/>
        <end position="94"/>
    </location>
</feature>
<keyword evidence="8" id="KW-1185">Reference proteome</keyword>